<proteinExistence type="inferred from homology"/>
<keyword evidence="2" id="KW-0472">Membrane</keyword>
<dbReference type="SUPFAM" id="SSF56954">
    <property type="entry name" value="Outer membrane efflux proteins (OEP)"/>
    <property type="match status" value="1"/>
</dbReference>
<dbReference type="RefSeq" id="WP_192507759.1">
    <property type="nucleotide sequence ID" value="NZ_AQGV01000012.1"/>
</dbReference>
<sequence>MLKITAVSVAVAIVLTGCTSTFDISPDYQQNLVIPSAWQYPQTLQPVDLNWLEQFSTSHLHQLVDIAIENNRVLKQQQLAVESAKQQLIVSGSALWPSLDMSLDSSRRKNASSGTTGNSHALDLTLRYELDVWGKLSAGERRDNLSLLAQQETLSQHTYDLVAKVVIAWFSVIEAQGQLTLLQERVELAKQNLDIIENGYKQGLNSALDVYLTRNERSNEKAKLASQKALSVQKKRELERLLGHYPTGLIEVAATLPVIESALLLGLPSDLIRRKPALRASWYQLLAQDAGLAYAHKQRFPSLNLTAKYGTSSDDLADLLSSSSVGWSLLSGITAPLFNAGKLAANEEKARIELQVTELSYLEALHNAFEQVENGITSEQSLQRQYENTSAAATNAKLAEQLSFAQYQKGLVSYTTVLDAQKRSFEAQSGLISIKNQIIRNRVELYLALGGDFQSGQVKGKVNE</sequence>
<gene>
    <name evidence="4" type="ORF">PAUR_a2093</name>
</gene>
<evidence type="ECO:0000313" key="4">
    <source>
        <dbReference type="EMBL" id="MBE0368483.1"/>
    </source>
</evidence>
<keyword evidence="2" id="KW-1134">Transmembrane beta strand</keyword>
<dbReference type="Gene3D" id="2.20.200.10">
    <property type="entry name" value="Outer membrane efflux proteins (OEP)"/>
    <property type="match status" value="1"/>
</dbReference>
<keyword evidence="2" id="KW-0812">Transmembrane</keyword>
<dbReference type="Proteomes" id="UP000615755">
    <property type="component" value="Unassembled WGS sequence"/>
</dbReference>
<keyword evidence="2" id="KW-0449">Lipoprotein</keyword>
<dbReference type="InterPro" id="IPR010131">
    <property type="entry name" value="MdtP/NodT-like"/>
</dbReference>
<evidence type="ECO:0000256" key="2">
    <source>
        <dbReference type="RuleBase" id="RU362097"/>
    </source>
</evidence>
<dbReference type="Pfam" id="PF02321">
    <property type="entry name" value="OEP"/>
    <property type="match status" value="2"/>
</dbReference>
<dbReference type="PANTHER" id="PTHR30203">
    <property type="entry name" value="OUTER MEMBRANE CATION EFFLUX PROTEIN"/>
    <property type="match status" value="1"/>
</dbReference>
<dbReference type="Gene3D" id="1.20.1600.10">
    <property type="entry name" value="Outer membrane efflux proteins (OEP)"/>
    <property type="match status" value="1"/>
</dbReference>
<evidence type="ECO:0000313" key="5">
    <source>
        <dbReference type="Proteomes" id="UP000615755"/>
    </source>
</evidence>
<name>A0ABR9EBY0_9GAMM</name>
<dbReference type="PROSITE" id="PS51257">
    <property type="entry name" value="PROKAR_LIPOPROTEIN"/>
    <property type="match status" value="1"/>
</dbReference>
<dbReference type="PANTHER" id="PTHR30203:SF32">
    <property type="entry name" value="CATION EFFLUX SYSTEM PROTEIN CUSC"/>
    <property type="match status" value="1"/>
</dbReference>
<dbReference type="EMBL" id="AQGV01000012">
    <property type="protein sequence ID" value="MBE0368483.1"/>
    <property type="molecule type" value="Genomic_DNA"/>
</dbReference>
<accession>A0ABR9EBY0</accession>
<organism evidence="4 5">
    <name type="scientific">Pseudoalteromonas aurantia 208</name>
    <dbReference type="NCBI Taxonomy" id="1314867"/>
    <lineage>
        <taxon>Bacteria</taxon>
        <taxon>Pseudomonadati</taxon>
        <taxon>Pseudomonadota</taxon>
        <taxon>Gammaproteobacteria</taxon>
        <taxon>Alteromonadales</taxon>
        <taxon>Pseudoalteromonadaceae</taxon>
        <taxon>Pseudoalteromonas</taxon>
    </lineage>
</organism>
<comment type="subcellular location">
    <subcellularLocation>
        <location evidence="2">Cell outer membrane</location>
        <topology evidence="2">Lipid-anchor</topology>
    </subcellularLocation>
</comment>
<evidence type="ECO:0000256" key="3">
    <source>
        <dbReference type="SAM" id="Coils"/>
    </source>
</evidence>
<feature type="coiled-coil region" evidence="3">
    <location>
        <begin position="172"/>
        <end position="199"/>
    </location>
</feature>
<reference evidence="4 5" key="1">
    <citation type="submission" date="2015-03" db="EMBL/GenBank/DDBJ databases">
        <title>Genome sequence of Pseudoalteromonas aurantia.</title>
        <authorList>
            <person name="Xie B.-B."/>
            <person name="Rong J.-C."/>
            <person name="Qin Q.-L."/>
            <person name="Zhang Y.-Z."/>
        </authorList>
    </citation>
    <scope>NUCLEOTIDE SEQUENCE [LARGE SCALE GENOMIC DNA]</scope>
    <source>
        <strain evidence="4 5">208</strain>
    </source>
</reference>
<comment type="similarity">
    <text evidence="1 2">Belongs to the outer membrane factor (OMF) (TC 1.B.17) family.</text>
</comment>
<keyword evidence="2" id="KW-0564">Palmitate</keyword>
<dbReference type="InterPro" id="IPR003423">
    <property type="entry name" value="OMP_efflux"/>
</dbReference>
<keyword evidence="5" id="KW-1185">Reference proteome</keyword>
<evidence type="ECO:0008006" key="6">
    <source>
        <dbReference type="Google" id="ProtNLM"/>
    </source>
</evidence>
<protein>
    <recommendedName>
        <fullName evidence="6">RND transporter</fullName>
    </recommendedName>
</protein>
<comment type="caution">
    <text evidence="4">The sequence shown here is derived from an EMBL/GenBank/DDBJ whole genome shotgun (WGS) entry which is preliminary data.</text>
</comment>
<keyword evidence="3" id="KW-0175">Coiled coil</keyword>
<evidence type="ECO:0000256" key="1">
    <source>
        <dbReference type="ARBA" id="ARBA00007613"/>
    </source>
</evidence>
<dbReference type="NCBIfam" id="TIGR01845">
    <property type="entry name" value="outer_NodT"/>
    <property type="match status" value="1"/>
</dbReference>